<gene>
    <name evidence="4" type="ORF">DES53_101261</name>
</gene>
<comment type="caution">
    <text evidence="4">The sequence shown here is derived from an EMBL/GenBank/DDBJ whole genome shotgun (WGS) entry which is preliminary data.</text>
</comment>
<dbReference type="EMBL" id="QNRR01000001">
    <property type="protein sequence ID" value="RBP47464.1"/>
    <property type="molecule type" value="Genomic_DNA"/>
</dbReference>
<dbReference type="AlphaFoldDB" id="A0A366HV94"/>
<feature type="active site" evidence="3">
    <location>
        <position position="584"/>
    </location>
</feature>
<dbReference type="Gene3D" id="1.20.1440.90">
    <property type="entry name" value="Phosphoenolpyruvate/pyruvate domain"/>
    <property type="match status" value="1"/>
</dbReference>
<evidence type="ECO:0000313" key="4">
    <source>
        <dbReference type="EMBL" id="RBP47464.1"/>
    </source>
</evidence>
<dbReference type="GO" id="GO:0008964">
    <property type="term" value="F:phosphoenolpyruvate carboxylase activity"/>
    <property type="evidence" value="ECO:0007669"/>
    <property type="project" value="InterPro"/>
</dbReference>
<dbReference type="GO" id="GO:0005829">
    <property type="term" value="C:cytosol"/>
    <property type="evidence" value="ECO:0007669"/>
    <property type="project" value="TreeGrafter"/>
</dbReference>
<evidence type="ECO:0000256" key="2">
    <source>
        <dbReference type="ARBA" id="ARBA00022419"/>
    </source>
</evidence>
<proteinExistence type="predicted"/>
<comment type="function">
    <text evidence="1">Forms oxaloacetate, a four-carbon dicarboxylic acid source for the tricarboxylic acid cycle.</text>
</comment>
<dbReference type="PANTHER" id="PTHR30523:SF32">
    <property type="entry name" value="PHOSPHOENOLPYRUVATE CARBOXYLASE"/>
    <property type="match status" value="1"/>
</dbReference>
<dbReference type="InterPro" id="IPR015813">
    <property type="entry name" value="Pyrv/PenolPyrv_kinase-like_dom"/>
</dbReference>
<dbReference type="PANTHER" id="PTHR30523">
    <property type="entry name" value="PHOSPHOENOLPYRUVATE CARBOXYLASE"/>
    <property type="match status" value="1"/>
</dbReference>
<dbReference type="GO" id="GO:0015977">
    <property type="term" value="P:carbon fixation"/>
    <property type="evidence" value="ECO:0007669"/>
    <property type="project" value="InterPro"/>
</dbReference>
<dbReference type="Pfam" id="PF00311">
    <property type="entry name" value="PEPcase"/>
    <property type="match status" value="1"/>
</dbReference>
<protein>
    <recommendedName>
        <fullName evidence="2">Phosphoenolpyruvate carboxylase</fullName>
    </recommendedName>
</protein>
<keyword evidence="5" id="KW-1185">Reference proteome</keyword>
<reference evidence="4 5" key="1">
    <citation type="submission" date="2018-06" db="EMBL/GenBank/DDBJ databases">
        <title>Genomic Encyclopedia of Type Strains, Phase IV (KMG-IV): sequencing the most valuable type-strain genomes for metagenomic binning, comparative biology and taxonomic classification.</title>
        <authorList>
            <person name="Goeker M."/>
        </authorList>
    </citation>
    <scope>NUCLEOTIDE SEQUENCE [LARGE SCALE GENOMIC DNA]</scope>
    <source>
        <strain evidence="4 5">DSM 25532</strain>
    </source>
</reference>
<dbReference type="InterPro" id="IPR033129">
    <property type="entry name" value="PEPCASE_His_AS"/>
</dbReference>
<dbReference type="InterPro" id="IPR021135">
    <property type="entry name" value="PEP_COase"/>
</dbReference>
<dbReference type="PRINTS" id="PR00150">
    <property type="entry name" value="PEPCARBXLASE"/>
</dbReference>
<sequence length="921" mass="102302">MEDKTSPAPDYLDIGFEQIDRDMKFLMGAFGEVLAELGMPELTEHLPWTGNEPSTTALPPRLGLAYSLAFQLLNMVEESAAASVRAIREEHEGIAAERGLWGSQLRRLQKKGATAEEIVATFREVCVEPVLTAHPTEAKRLSVLDHHRSLFTLLNARHHREGGSIGAKRQRAEVKAAIERLWRTGEILLEKPTLTDERRNVLYYFREVFPSVLRILDERLRFAWTEVGLDPVLLKEPESLPVVRFGTWVGGDRDGHPGVTSEVTEETLERLRTNAMVVHHRHLADLATKLTLTTWMQAPPARLQALRERLIATKVQVEPLMASSSEEPWSQVVKLMLARLPVNVSPGTLAHLRHGETYYARAEELAADLAELSAALVEAGAERLAATDVEPLQRAVQVFGFHLACLDVRQNSAFHSRALSQLMNAAGLDGSDWEDWAEGERLRFLEKELRSPRPFLHANASAGPEADAVLACYRVLAKHLERNGHEGLGALIVSMTRRLSDLLLVYVLAREAGLMKRTPEGLVCLLPVVPLFETADDLEGGPEMLRKFVEEPLTRRSLEYHAKRAGKPGRLVQQVMIGYSDSNKDAGILASQWALHLAQTQLTAAGKDAGVKVRFFHGRGGTVSRGAGPTHRFLDALPHGSLCGDIRTTEQGETIAQKFGNQSTAAFNLELLLAGVSATACLHARGPAPEHPLAPLAGKLASTSRTAYRALLENEGFMTFYRQATPIDALEHSRIGSRPSRRTGKASLDDLRAIPWVFSWNQSRFYVPGWYGTGTALASLTDEEFAQLSSELRSWPFLHYVITNVESSLASTDHSLMAAYADLVEDTEVRDKIFGQIEQEWNLTRVMLDRLRGGPMHELRPRMWRTLELRAAALRTLHQQQIDLLRQWRGLLKTDEAAANELLPEVLLSVNAIASGLRTTG</sequence>
<dbReference type="GO" id="GO:0006099">
    <property type="term" value="P:tricarboxylic acid cycle"/>
    <property type="evidence" value="ECO:0007669"/>
    <property type="project" value="InterPro"/>
</dbReference>
<accession>A0A366HV94</accession>
<name>A0A366HV94_9BACT</name>
<evidence type="ECO:0000256" key="3">
    <source>
        <dbReference type="PROSITE-ProRule" id="PRU10112"/>
    </source>
</evidence>
<dbReference type="SUPFAM" id="SSF51621">
    <property type="entry name" value="Phosphoenolpyruvate/pyruvate domain"/>
    <property type="match status" value="1"/>
</dbReference>
<dbReference type="PROSITE" id="PS00393">
    <property type="entry name" value="PEPCASE_2"/>
    <property type="match status" value="1"/>
</dbReference>
<keyword evidence="4" id="KW-0670">Pyruvate</keyword>
<dbReference type="OrthoDB" id="9768133at2"/>
<evidence type="ECO:0000313" key="5">
    <source>
        <dbReference type="Proteomes" id="UP000253426"/>
    </source>
</evidence>
<organism evidence="4 5">
    <name type="scientific">Roseimicrobium gellanilyticum</name>
    <dbReference type="NCBI Taxonomy" id="748857"/>
    <lineage>
        <taxon>Bacteria</taxon>
        <taxon>Pseudomonadati</taxon>
        <taxon>Verrucomicrobiota</taxon>
        <taxon>Verrucomicrobiia</taxon>
        <taxon>Verrucomicrobiales</taxon>
        <taxon>Verrucomicrobiaceae</taxon>
        <taxon>Roseimicrobium</taxon>
    </lineage>
</organism>
<dbReference type="Proteomes" id="UP000253426">
    <property type="component" value="Unassembled WGS sequence"/>
</dbReference>
<evidence type="ECO:0000256" key="1">
    <source>
        <dbReference type="ARBA" id="ARBA00003670"/>
    </source>
</evidence>
<dbReference type="RefSeq" id="WP_113956398.1">
    <property type="nucleotide sequence ID" value="NZ_QNRR01000001.1"/>
</dbReference>